<evidence type="ECO:0000313" key="2">
    <source>
        <dbReference type="Proteomes" id="UP000755585"/>
    </source>
</evidence>
<dbReference type="RefSeq" id="WP_209692324.1">
    <property type="nucleotide sequence ID" value="NZ_BAAAVU010000028.1"/>
</dbReference>
<dbReference type="Proteomes" id="UP000755585">
    <property type="component" value="Unassembled WGS sequence"/>
</dbReference>
<gene>
    <name evidence="1" type="ORF">JOF29_000191</name>
</gene>
<protein>
    <submittedName>
        <fullName evidence="1">Uncharacterized protein</fullName>
    </submittedName>
</protein>
<keyword evidence="2" id="KW-1185">Reference proteome</keyword>
<proteinExistence type="predicted"/>
<name>A0ABS4UBU4_9ACTN</name>
<comment type="caution">
    <text evidence="1">The sequence shown here is derived from an EMBL/GenBank/DDBJ whole genome shotgun (WGS) entry which is preliminary data.</text>
</comment>
<evidence type="ECO:0000313" key="1">
    <source>
        <dbReference type="EMBL" id="MBP2349108.1"/>
    </source>
</evidence>
<organism evidence="1 2">
    <name type="scientific">Kribbella aluminosa</name>
    <dbReference type="NCBI Taxonomy" id="416017"/>
    <lineage>
        <taxon>Bacteria</taxon>
        <taxon>Bacillati</taxon>
        <taxon>Actinomycetota</taxon>
        <taxon>Actinomycetes</taxon>
        <taxon>Propionibacteriales</taxon>
        <taxon>Kribbellaceae</taxon>
        <taxon>Kribbella</taxon>
    </lineage>
</organism>
<accession>A0ABS4UBU4</accession>
<sequence length="209" mass="24024">MTRRDFKASCHLSRDVLVSDATREQLAAAESDVAGRGRWVDGAGRAIPISCDFTTNEPPLFDAHMAEIHGRKLGMVHTPLTAYFKTGPRFSWRQTTPAWIRDAAKRWKWRPTKNPKPYEQKPMQPGAQVAWTQYVDGPLYFDEELGRERPRWCAVERTGQVWSHGYDTAIWVVPEQPWRDELAVLLRLRKSGGELEVTSTCSRRPCEDR</sequence>
<reference evidence="1 2" key="1">
    <citation type="submission" date="2021-03" db="EMBL/GenBank/DDBJ databases">
        <title>Sequencing the genomes of 1000 actinobacteria strains.</title>
        <authorList>
            <person name="Klenk H.-P."/>
        </authorList>
    </citation>
    <scope>NUCLEOTIDE SEQUENCE [LARGE SCALE GENOMIC DNA]</scope>
    <source>
        <strain evidence="1 2">DSM 18824</strain>
    </source>
</reference>
<dbReference type="EMBL" id="JAGINT010000001">
    <property type="protein sequence ID" value="MBP2349108.1"/>
    <property type="molecule type" value="Genomic_DNA"/>
</dbReference>